<dbReference type="Proteomes" id="UP001206788">
    <property type="component" value="Unassembled WGS sequence"/>
</dbReference>
<dbReference type="Pfam" id="PF20113">
    <property type="entry name" value="DUF6503"/>
    <property type="match status" value="1"/>
</dbReference>
<keyword evidence="2" id="KW-1185">Reference proteome</keyword>
<evidence type="ECO:0000313" key="2">
    <source>
        <dbReference type="Proteomes" id="UP001206788"/>
    </source>
</evidence>
<reference evidence="1 2" key="1">
    <citation type="submission" date="2022-08" db="EMBL/GenBank/DDBJ databases">
        <title>Algoriphagus sp. CAU 1643 isolated from mud.</title>
        <authorList>
            <person name="Kim W."/>
        </authorList>
    </citation>
    <scope>NUCLEOTIDE SEQUENCE [LARGE SCALE GENOMIC DNA]</scope>
    <source>
        <strain evidence="1 2">CAU 1643</strain>
    </source>
</reference>
<protein>
    <submittedName>
        <fullName evidence="1">DUF6503 family protein</fullName>
    </submittedName>
</protein>
<dbReference type="RefSeq" id="WP_259413060.1">
    <property type="nucleotide sequence ID" value="NZ_JANWGH010000001.1"/>
</dbReference>
<dbReference type="PROSITE" id="PS51257">
    <property type="entry name" value="PROKAR_LIPOPROTEIN"/>
    <property type="match status" value="1"/>
</dbReference>
<name>A0ABT2G296_9BACT</name>
<gene>
    <name evidence="1" type="ORF">NY014_03070</name>
</gene>
<accession>A0ABT2G296</accession>
<evidence type="ECO:0000313" key="1">
    <source>
        <dbReference type="EMBL" id="MCS5489393.1"/>
    </source>
</evidence>
<proteinExistence type="predicted"/>
<dbReference type="EMBL" id="JANWGH010000001">
    <property type="protein sequence ID" value="MCS5489393.1"/>
    <property type="molecule type" value="Genomic_DNA"/>
</dbReference>
<dbReference type="InterPro" id="IPR045444">
    <property type="entry name" value="DUF6503"/>
</dbReference>
<comment type="caution">
    <text evidence="1">The sequence shown here is derived from an EMBL/GenBank/DDBJ whole genome shotgun (WGS) entry which is preliminary data.</text>
</comment>
<organism evidence="1 2">
    <name type="scientific">Algoriphagus limi</name>
    <dbReference type="NCBI Taxonomy" id="2975273"/>
    <lineage>
        <taxon>Bacteria</taxon>
        <taxon>Pseudomonadati</taxon>
        <taxon>Bacteroidota</taxon>
        <taxon>Cytophagia</taxon>
        <taxon>Cytophagales</taxon>
        <taxon>Cyclobacteriaceae</taxon>
        <taxon>Algoriphagus</taxon>
    </lineage>
</organism>
<sequence>MRYLFLLSFFVFFACQSSEKNSGPGLELIQRSIAFHDPEGNWKNFKGTLEIHDSLPPGRNSRSYQVSFDNTQSKMEYLKNDLHFQVWNDSVTVLNGEVEQDRALMLRNYYTYLWGLPMKLLDKGTDFSSEPRKGFLNGAEYWVVEVPYEKDTWYFYLDPTTYELKAYKFYQDLEAKKGEIIYLDGLVEVSGMKIPQNRSWYRTEVDEFLGTDRLVDAYPND</sequence>